<evidence type="ECO:0000313" key="1">
    <source>
        <dbReference type="EMBL" id="OAX32047.1"/>
    </source>
</evidence>
<dbReference type="InParanoid" id="A0A1B7MHH6"/>
<dbReference type="AlphaFoldDB" id="A0A1B7MHH6"/>
<evidence type="ECO:0000313" key="2">
    <source>
        <dbReference type="Proteomes" id="UP000092154"/>
    </source>
</evidence>
<sequence>MPLDDPAVLQERICMLITAQVNVFTTLQSKLSTTFDDSTAIPVQYDTNQQLAKIQEDRYNIVEADREDEEAGGFDWARQRYQRMFWEAVPEGKARWFFMSICTSEPNVH</sequence>
<dbReference type="STRING" id="1314800.A0A1B7MHH6"/>
<reference evidence="1 2" key="1">
    <citation type="submission" date="2016-06" db="EMBL/GenBank/DDBJ databases">
        <title>Comparative genomics of the ectomycorrhizal sister species Rhizopogon vinicolor and Rhizopogon vesiculosus (Basidiomycota: Boletales) reveals a divergence of the mating type B locus.</title>
        <authorList>
            <consortium name="DOE Joint Genome Institute"/>
            <person name="Mujic A.B."/>
            <person name="Kuo A."/>
            <person name="Tritt A."/>
            <person name="Lipzen A."/>
            <person name="Chen C."/>
            <person name="Johnson J."/>
            <person name="Sharma A."/>
            <person name="Barry K."/>
            <person name="Grigoriev I.V."/>
            <person name="Spatafora J.W."/>
        </authorList>
    </citation>
    <scope>NUCLEOTIDE SEQUENCE [LARGE SCALE GENOMIC DNA]</scope>
    <source>
        <strain evidence="1 2">AM-OR11-026</strain>
    </source>
</reference>
<accession>A0A1B7MHH6</accession>
<gene>
    <name evidence="1" type="ORF">K503DRAFT_870363</name>
</gene>
<name>A0A1B7MHH6_9AGAM</name>
<organism evidence="1 2">
    <name type="scientific">Rhizopogon vinicolor AM-OR11-026</name>
    <dbReference type="NCBI Taxonomy" id="1314800"/>
    <lineage>
        <taxon>Eukaryota</taxon>
        <taxon>Fungi</taxon>
        <taxon>Dikarya</taxon>
        <taxon>Basidiomycota</taxon>
        <taxon>Agaricomycotina</taxon>
        <taxon>Agaricomycetes</taxon>
        <taxon>Agaricomycetidae</taxon>
        <taxon>Boletales</taxon>
        <taxon>Suillineae</taxon>
        <taxon>Rhizopogonaceae</taxon>
        <taxon>Rhizopogon</taxon>
    </lineage>
</organism>
<proteinExistence type="predicted"/>
<protein>
    <submittedName>
        <fullName evidence="1">Uncharacterized protein</fullName>
    </submittedName>
</protein>
<dbReference type="EMBL" id="KV449141">
    <property type="protein sequence ID" value="OAX32047.1"/>
    <property type="molecule type" value="Genomic_DNA"/>
</dbReference>
<dbReference type="Proteomes" id="UP000092154">
    <property type="component" value="Unassembled WGS sequence"/>
</dbReference>
<keyword evidence="2" id="KW-1185">Reference proteome</keyword>